<reference evidence="1 2" key="1">
    <citation type="submission" date="2022-05" db="EMBL/GenBank/DDBJ databases">
        <authorList>
            <consortium name="Genoscope - CEA"/>
            <person name="William W."/>
        </authorList>
    </citation>
    <scope>NUCLEOTIDE SEQUENCE [LARGE SCALE GENOMIC DNA]</scope>
</reference>
<dbReference type="PANTHER" id="PTHR31408:SF2">
    <property type="entry name" value="PROTEIN SPO16 HOMOLOG"/>
    <property type="match status" value="1"/>
</dbReference>
<accession>A0ABN8R2G8</accession>
<keyword evidence="2" id="KW-1185">Reference proteome</keyword>
<name>A0ABN8R2G8_9CNID</name>
<dbReference type="PANTHER" id="PTHR31408">
    <property type="entry name" value="HYPOTHETICAL PROTEIN LOC689986"/>
    <property type="match status" value="1"/>
</dbReference>
<dbReference type="Pfam" id="PF15162">
    <property type="entry name" value="SCRE"/>
    <property type="match status" value="1"/>
</dbReference>
<evidence type="ECO:0008006" key="3">
    <source>
        <dbReference type="Google" id="ProtNLM"/>
    </source>
</evidence>
<dbReference type="Proteomes" id="UP001159405">
    <property type="component" value="Unassembled WGS sequence"/>
</dbReference>
<proteinExistence type="predicted"/>
<sequence length="256" mass="28648">MADSSLPSWPIIINKSLEESEIYRLLRSKHKVRVTDTTGQGVIIFPLSSVAFMVISLDHALKENEGQTVVSADIVERVQRLNQVHQRAYVILMAALMGSKEMQSLTALQSRFLGTKANFIPAHSAKECVDFMVTIAKVTCKPMAGLIQERMKRLQESTVTDNVVLHALGNIGLGNHGILFQSRNHPPKPYYFPLQCPRGVYSLPTIRDKQCLVLQDGLKTVSRVSQATEEELIDCSLDHQTAQKVINFFDKDCIQI</sequence>
<comment type="caution">
    <text evidence="1">The sequence shown here is derived from an EMBL/GenBank/DDBJ whole genome shotgun (WGS) entry which is preliminary data.</text>
</comment>
<dbReference type="InterPro" id="IPR010994">
    <property type="entry name" value="RuvA_2-like"/>
</dbReference>
<evidence type="ECO:0000313" key="2">
    <source>
        <dbReference type="Proteomes" id="UP001159405"/>
    </source>
</evidence>
<organism evidence="1 2">
    <name type="scientific">Porites lobata</name>
    <dbReference type="NCBI Taxonomy" id="104759"/>
    <lineage>
        <taxon>Eukaryota</taxon>
        <taxon>Metazoa</taxon>
        <taxon>Cnidaria</taxon>
        <taxon>Anthozoa</taxon>
        <taxon>Hexacorallia</taxon>
        <taxon>Scleractinia</taxon>
        <taxon>Fungiina</taxon>
        <taxon>Poritidae</taxon>
        <taxon>Porites</taxon>
    </lineage>
</organism>
<gene>
    <name evidence="1" type="ORF">PLOB_00013456</name>
</gene>
<protein>
    <recommendedName>
        <fullName evidence="3">FACT complex subunit</fullName>
    </recommendedName>
</protein>
<dbReference type="EMBL" id="CALNXK010000177">
    <property type="protein sequence ID" value="CAH3172976.1"/>
    <property type="molecule type" value="Genomic_DNA"/>
</dbReference>
<dbReference type="InterPro" id="IPR027857">
    <property type="entry name" value="SCRE"/>
</dbReference>
<evidence type="ECO:0000313" key="1">
    <source>
        <dbReference type="EMBL" id="CAH3172976.1"/>
    </source>
</evidence>
<dbReference type="SUPFAM" id="SSF47781">
    <property type="entry name" value="RuvA domain 2-like"/>
    <property type="match status" value="1"/>
</dbReference>